<organism evidence="2 3">
    <name type="scientific">Roridomyces roridus</name>
    <dbReference type="NCBI Taxonomy" id="1738132"/>
    <lineage>
        <taxon>Eukaryota</taxon>
        <taxon>Fungi</taxon>
        <taxon>Dikarya</taxon>
        <taxon>Basidiomycota</taxon>
        <taxon>Agaricomycotina</taxon>
        <taxon>Agaricomycetes</taxon>
        <taxon>Agaricomycetidae</taxon>
        <taxon>Agaricales</taxon>
        <taxon>Marasmiineae</taxon>
        <taxon>Mycenaceae</taxon>
        <taxon>Roridomyces</taxon>
    </lineage>
</organism>
<dbReference type="EMBL" id="JARKIF010000010">
    <property type="protein sequence ID" value="KAJ7628715.1"/>
    <property type="molecule type" value="Genomic_DNA"/>
</dbReference>
<sequence length="164" mass="18597">MLSHCHECGALNPLKDDTILIGAPEVSAQSQWLPNESPRGPQVDFIRSAVSQTNVQLAYLDEEISQLRHRLKQLEEKRAELLDYRTRNVAVLSPLRRMPPELLAEIFSWTLPPPSPDLSGCAAVKHSPWILAQVSKYWRTVALSQPALWSLVYLDYTKFLAHLT</sequence>
<evidence type="ECO:0008006" key="4">
    <source>
        <dbReference type="Google" id="ProtNLM"/>
    </source>
</evidence>
<dbReference type="AlphaFoldDB" id="A0AAD7FJY9"/>
<gene>
    <name evidence="2" type="ORF">FB45DRAFT_748721</name>
</gene>
<keyword evidence="1" id="KW-0175">Coiled coil</keyword>
<dbReference type="Gene3D" id="1.20.1280.50">
    <property type="match status" value="1"/>
</dbReference>
<feature type="coiled-coil region" evidence="1">
    <location>
        <begin position="57"/>
        <end position="84"/>
    </location>
</feature>
<keyword evidence="3" id="KW-1185">Reference proteome</keyword>
<evidence type="ECO:0000256" key="1">
    <source>
        <dbReference type="SAM" id="Coils"/>
    </source>
</evidence>
<name>A0AAD7FJY9_9AGAR</name>
<reference evidence="2" key="1">
    <citation type="submission" date="2023-03" db="EMBL/GenBank/DDBJ databases">
        <title>Massive genome expansion in bonnet fungi (Mycena s.s.) driven by repeated elements and novel gene families across ecological guilds.</title>
        <authorList>
            <consortium name="Lawrence Berkeley National Laboratory"/>
            <person name="Harder C.B."/>
            <person name="Miyauchi S."/>
            <person name="Viragh M."/>
            <person name="Kuo A."/>
            <person name="Thoen E."/>
            <person name="Andreopoulos B."/>
            <person name="Lu D."/>
            <person name="Skrede I."/>
            <person name="Drula E."/>
            <person name="Henrissat B."/>
            <person name="Morin E."/>
            <person name="Kohler A."/>
            <person name="Barry K."/>
            <person name="LaButti K."/>
            <person name="Morin E."/>
            <person name="Salamov A."/>
            <person name="Lipzen A."/>
            <person name="Mereny Z."/>
            <person name="Hegedus B."/>
            <person name="Baldrian P."/>
            <person name="Stursova M."/>
            <person name="Weitz H."/>
            <person name="Taylor A."/>
            <person name="Grigoriev I.V."/>
            <person name="Nagy L.G."/>
            <person name="Martin F."/>
            <person name="Kauserud H."/>
        </authorList>
    </citation>
    <scope>NUCLEOTIDE SEQUENCE</scope>
    <source>
        <strain evidence="2">9284</strain>
    </source>
</reference>
<accession>A0AAD7FJY9</accession>
<dbReference type="Proteomes" id="UP001221142">
    <property type="component" value="Unassembled WGS sequence"/>
</dbReference>
<proteinExistence type="predicted"/>
<evidence type="ECO:0000313" key="3">
    <source>
        <dbReference type="Proteomes" id="UP001221142"/>
    </source>
</evidence>
<dbReference type="InterPro" id="IPR036047">
    <property type="entry name" value="F-box-like_dom_sf"/>
</dbReference>
<evidence type="ECO:0000313" key="2">
    <source>
        <dbReference type="EMBL" id="KAJ7628715.1"/>
    </source>
</evidence>
<protein>
    <recommendedName>
        <fullName evidence="4">F-box domain-containing protein</fullName>
    </recommendedName>
</protein>
<dbReference type="SUPFAM" id="SSF81383">
    <property type="entry name" value="F-box domain"/>
    <property type="match status" value="1"/>
</dbReference>
<comment type="caution">
    <text evidence="2">The sequence shown here is derived from an EMBL/GenBank/DDBJ whole genome shotgun (WGS) entry which is preliminary data.</text>
</comment>